<keyword evidence="1" id="KW-1133">Transmembrane helix</keyword>
<feature type="transmembrane region" description="Helical" evidence="1">
    <location>
        <begin position="18"/>
        <end position="39"/>
    </location>
</feature>
<sequence length="267" mass="28870">MSSESAPVKSVRQVSLPFLSAVAIALGLAGSTFIAAGTWKEVRKKPEKNNIRITGSARKRIVSDLIQWSALVEAQGADRTAAYVALKGGTEKVVAFLKAQGVKAEEIQTESASITEEFDIIKEDKVLPGTNVPLRSERKESKGFKAKQVVTISSTNIPQIEKASREITTLLEQGVDVTSHDPNYYYTRLGELKLEMLAEAAKDARARAENILSSAGNTGVGKLVYADMGIININAANSTETSNEGNNDTTSRDKDIITIVHAEYEVK</sequence>
<dbReference type="KEGG" id="lamb:KBB96_00340"/>
<dbReference type="InterPro" id="IPR007497">
    <property type="entry name" value="SIMPL/DUF541"/>
</dbReference>
<dbReference type="InterPro" id="IPR052022">
    <property type="entry name" value="26kDa_periplasmic_antigen"/>
</dbReference>
<dbReference type="PANTHER" id="PTHR34387">
    <property type="entry name" value="SLR1258 PROTEIN"/>
    <property type="match status" value="1"/>
</dbReference>
<dbReference type="RefSeq" id="WP_211631502.1">
    <property type="nucleotide sequence ID" value="NZ_CP073100.1"/>
</dbReference>
<name>A0A975G9A9_9BACT</name>
<dbReference type="PANTHER" id="PTHR34387:SF2">
    <property type="entry name" value="SLR1258 PROTEIN"/>
    <property type="match status" value="1"/>
</dbReference>
<accession>A0A975G9A9</accession>
<protein>
    <submittedName>
        <fullName evidence="2">SIMPL domain-containing protein</fullName>
    </submittedName>
</protein>
<dbReference type="GO" id="GO:0006974">
    <property type="term" value="P:DNA damage response"/>
    <property type="evidence" value="ECO:0007669"/>
    <property type="project" value="TreeGrafter"/>
</dbReference>
<evidence type="ECO:0000256" key="1">
    <source>
        <dbReference type="SAM" id="Phobius"/>
    </source>
</evidence>
<dbReference type="AlphaFoldDB" id="A0A975G9A9"/>
<gene>
    <name evidence="2" type="ORF">KBB96_00340</name>
</gene>
<keyword evidence="3" id="KW-1185">Reference proteome</keyword>
<dbReference type="Gene3D" id="3.30.70.2970">
    <property type="entry name" value="Protein of unknown function (DUF541), domain 2"/>
    <property type="match status" value="1"/>
</dbReference>
<dbReference type="Pfam" id="PF04402">
    <property type="entry name" value="SIMPL"/>
    <property type="match status" value="1"/>
</dbReference>
<reference evidence="2" key="1">
    <citation type="submission" date="2021-04" db="EMBL/GenBank/DDBJ databases">
        <title>Luteolibacter sp. 32A isolated from the skin of an Anderson's salamander (Ambystoma andersonii).</title>
        <authorList>
            <person name="Spergser J."/>
            <person name="Busse H.-J."/>
        </authorList>
    </citation>
    <scope>NUCLEOTIDE SEQUENCE</scope>
    <source>
        <strain evidence="2">32A</strain>
    </source>
</reference>
<organism evidence="2 3">
    <name type="scientific">Luteolibacter ambystomatis</name>
    <dbReference type="NCBI Taxonomy" id="2824561"/>
    <lineage>
        <taxon>Bacteria</taxon>
        <taxon>Pseudomonadati</taxon>
        <taxon>Verrucomicrobiota</taxon>
        <taxon>Verrucomicrobiia</taxon>
        <taxon>Verrucomicrobiales</taxon>
        <taxon>Verrucomicrobiaceae</taxon>
        <taxon>Luteolibacter</taxon>
    </lineage>
</organism>
<evidence type="ECO:0000313" key="2">
    <source>
        <dbReference type="EMBL" id="QUE51363.1"/>
    </source>
</evidence>
<evidence type="ECO:0000313" key="3">
    <source>
        <dbReference type="Proteomes" id="UP000676169"/>
    </source>
</evidence>
<dbReference type="Proteomes" id="UP000676169">
    <property type="component" value="Chromosome"/>
</dbReference>
<keyword evidence="1" id="KW-0812">Transmembrane</keyword>
<keyword evidence="1" id="KW-0472">Membrane</keyword>
<dbReference type="EMBL" id="CP073100">
    <property type="protein sequence ID" value="QUE51363.1"/>
    <property type="molecule type" value="Genomic_DNA"/>
</dbReference>
<dbReference type="PIRSF" id="PIRSF029033">
    <property type="entry name" value="UCP029033"/>
    <property type="match status" value="1"/>
</dbReference>
<dbReference type="InterPro" id="IPR016907">
    <property type="entry name" value="UCP029033"/>
</dbReference>
<proteinExistence type="predicted"/>